<feature type="domain" description="Glycosyltransferase subfamily 4-like N-terminal" evidence="2">
    <location>
        <begin position="32"/>
        <end position="173"/>
    </location>
</feature>
<dbReference type="InterPro" id="IPR050194">
    <property type="entry name" value="Glycosyltransferase_grp1"/>
</dbReference>
<proteinExistence type="predicted"/>
<dbReference type="EMBL" id="CP045652">
    <property type="protein sequence ID" value="QGA27958.1"/>
    <property type="molecule type" value="Genomic_DNA"/>
</dbReference>
<dbReference type="Pfam" id="PF00534">
    <property type="entry name" value="Glycos_transf_1"/>
    <property type="match status" value="1"/>
</dbReference>
<feature type="domain" description="Glycosyl transferase family 1" evidence="1">
    <location>
        <begin position="205"/>
        <end position="361"/>
    </location>
</feature>
<reference evidence="3 4" key="1">
    <citation type="submission" date="2019-10" db="EMBL/GenBank/DDBJ databases">
        <authorList>
            <person name="Dong K."/>
        </authorList>
    </citation>
    <scope>NUCLEOTIDE SEQUENCE [LARGE SCALE GENOMIC DNA]</scope>
    <source>
        <strain evidence="4">dk4302</strain>
    </source>
</reference>
<dbReference type="Pfam" id="PF13579">
    <property type="entry name" value="Glyco_trans_4_4"/>
    <property type="match status" value="1"/>
</dbReference>
<dbReference type="RefSeq" id="WP_153512786.1">
    <property type="nucleotide sequence ID" value="NZ_CP045652.1"/>
</dbReference>
<name>A0A5Q0QIB8_9SPHI</name>
<dbReference type="InterPro" id="IPR028098">
    <property type="entry name" value="Glyco_trans_4-like_N"/>
</dbReference>
<dbReference type="KEGG" id="sphe:GFH32_17200"/>
<evidence type="ECO:0000259" key="1">
    <source>
        <dbReference type="Pfam" id="PF00534"/>
    </source>
</evidence>
<dbReference type="SUPFAM" id="SSF53756">
    <property type="entry name" value="UDP-Glycosyltransferase/glycogen phosphorylase"/>
    <property type="match status" value="1"/>
</dbReference>
<sequence length="388" mass="43841">MTENKIKIYRVSTVSHSLSILLKKQFSYLGTKGYSYTLLCSPDERILRTAVEEKAKFLPLYITRSISPFRDLFELFRLIKYLRRDRPDIIHSHSPKGGLIAMIGGFLVGTKLRVHTVAGLPLVEATGSYRFLLICLEKLIYSCANFVIFNSPMQAAMAIQNGWIRNDKVKVIGKGSSNGIDLKYFRRSPQIGLEVNEIKTGLRLNNAFVISFVGRIAKSKGIEELVEAFQILQIKHSNLALVLVGMRDDADPISSDCWHKIIGDQSIRWIDHKDDVRPYFQMSDAFVFPSYREGFPQVLMQACAMQCSIISTNINGANEIIDDGVTGLLINTKSVEEIVSSTEKLITDQPLRESLAQNSRKVIEDGYDQLLFWDSLDKLYSNNLKGND</sequence>
<dbReference type="AlphaFoldDB" id="A0A5Q0QIB8"/>
<evidence type="ECO:0000313" key="4">
    <source>
        <dbReference type="Proteomes" id="UP000326921"/>
    </source>
</evidence>
<gene>
    <name evidence="3" type="ORF">GFH32_17200</name>
</gene>
<organism evidence="3 4">
    <name type="scientific">Sphingobacterium zhuxiongii</name>
    <dbReference type="NCBI Taxonomy" id="2662364"/>
    <lineage>
        <taxon>Bacteria</taxon>
        <taxon>Pseudomonadati</taxon>
        <taxon>Bacteroidota</taxon>
        <taxon>Sphingobacteriia</taxon>
        <taxon>Sphingobacteriales</taxon>
        <taxon>Sphingobacteriaceae</taxon>
        <taxon>Sphingobacterium</taxon>
    </lineage>
</organism>
<evidence type="ECO:0000259" key="2">
    <source>
        <dbReference type="Pfam" id="PF13579"/>
    </source>
</evidence>
<keyword evidence="4" id="KW-1185">Reference proteome</keyword>
<keyword evidence="3" id="KW-0808">Transferase</keyword>
<protein>
    <submittedName>
        <fullName evidence="3">Glycosyltransferase</fullName>
    </submittedName>
</protein>
<dbReference type="Proteomes" id="UP000326921">
    <property type="component" value="Chromosome"/>
</dbReference>
<dbReference type="GO" id="GO:0016757">
    <property type="term" value="F:glycosyltransferase activity"/>
    <property type="evidence" value="ECO:0007669"/>
    <property type="project" value="InterPro"/>
</dbReference>
<dbReference type="PANTHER" id="PTHR45947:SF3">
    <property type="entry name" value="SULFOQUINOVOSYL TRANSFERASE SQD2"/>
    <property type="match status" value="1"/>
</dbReference>
<dbReference type="Gene3D" id="3.40.50.2000">
    <property type="entry name" value="Glycogen Phosphorylase B"/>
    <property type="match status" value="2"/>
</dbReference>
<evidence type="ECO:0000313" key="3">
    <source>
        <dbReference type="EMBL" id="QGA27958.1"/>
    </source>
</evidence>
<dbReference type="CDD" id="cd03808">
    <property type="entry name" value="GT4_CapM-like"/>
    <property type="match status" value="1"/>
</dbReference>
<dbReference type="InterPro" id="IPR001296">
    <property type="entry name" value="Glyco_trans_1"/>
</dbReference>
<dbReference type="PANTHER" id="PTHR45947">
    <property type="entry name" value="SULFOQUINOVOSYL TRANSFERASE SQD2"/>
    <property type="match status" value="1"/>
</dbReference>
<accession>A0A5Q0QIB8</accession>